<gene>
    <name evidence="2" type="ORF">SVUK_LOCUS15849</name>
</gene>
<feature type="compositionally biased region" description="Basic and acidic residues" evidence="1">
    <location>
        <begin position="25"/>
        <end position="37"/>
    </location>
</feature>
<reference evidence="2 3" key="1">
    <citation type="submission" date="2018-11" db="EMBL/GenBank/DDBJ databases">
        <authorList>
            <consortium name="Pathogen Informatics"/>
        </authorList>
    </citation>
    <scope>NUCLEOTIDE SEQUENCE [LARGE SCALE GENOMIC DNA]</scope>
</reference>
<keyword evidence="3" id="KW-1185">Reference proteome</keyword>
<protein>
    <submittedName>
        <fullName evidence="2">Uncharacterized protein</fullName>
    </submittedName>
</protein>
<evidence type="ECO:0000313" key="2">
    <source>
        <dbReference type="EMBL" id="VDM80851.1"/>
    </source>
</evidence>
<dbReference type="EMBL" id="UYYB01110356">
    <property type="protein sequence ID" value="VDM80851.1"/>
    <property type="molecule type" value="Genomic_DNA"/>
</dbReference>
<accession>A0A3P7J6I7</accession>
<sequence length="93" mass="10132">MGEGGRVRLVDEFAAKKGGTTSRVVDSRTSRTRRESQGSDTATMNFVTDDRLGVSSICFNHLISSNSSLLIDLSTSYYFSTLSGRFVCNIISP</sequence>
<evidence type="ECO:0000313" key="3">
    <source>
        <dbReference type="Proteomes" id="UP000270094"/>
    </source>
</evidence>
<dbReference type="AlphaFoldDB" id="A0A3P7J6I7"/>
<dbReference type="Proteomes" id="UP000270094">
    <property type="component" value="Unassembled WGS sequence"/>
</dbReference>
<organism evidence="2 3">
    <name type="scientific">Strongylus vulgaris</name>
    <name type="common">Blood worm</name>
    <dbReference type="NCBI Taxonomy" id="40348"/>
    <lineage>
        <taxon>Eukaryota</taxon>
        <taxon>Metazoa</taxon>
        <taxon>Ecdysozoa</taxon>
        <taxon>Nematoda</taxon>
        <taxon>Chromadorea</taxon>
        <taxon>Rhabditida</taxon>
        <taxon>Rhabditina</taxon>
        <taxon>Rhabditomorpha</taxon>
        <taxon>Strongyloidea</taxon>
        <taxon>Strongylidae</taxon>
        <taxon>Strongylus</taxon>
    </lineage>
</organism>
<feature type="region of interest" description="Disordered" evidence="1">
    <location>
        <begin position="21"/>
        <end position="42"/>
    </location>
</feature>
<name>A0A3P7J6I7_STRVU</name>
<proteinExistence type="predicted"/>
<evidence type="ECO:0000256" key="1">
    <source>
        <dbReference type="SAM" id="MobiDB-lite"/>
    </source>
</evidence>